<dbReference type="PANTHER" id="PTHR47438">
    <property type="entry name" value="PHOSPHATE METABOLISM PROTEIN 8-RELATED"/>
    <property type="match status" value="1"/>
</dbReference>
<dbReference type="InterPro" id="IPR010237">
    <property type="entry name" value="Pyr-5-nucltdase"/>
</dbReference>
<dbReference type="InterPro" id="IPR023214">
    <property type="entry name" value="HAD_sf"/>
</dbReference>
<dbReference type="SFLD" id="SFLDG01129">
    <property type="entry name" value="C1.5:_HAD__Beta-PGM__Phosphata"/>
    <property type="match status" value="1"/>
</dbReference>
<dbReference type="STRING" id="52247.A0A4T0X314"/>
<dbReference type="NCBIfam" id="TIGR01993">
    <property type="entry name" value="Pyr-5-nucltdase"/>
    <property type="match status" value="1"/>
</dbReference>
<dbReference type="SFLD" id="SFLDS00003">
    <property type="entry name" value="Haloacid_Dehalogenase"/>
    <property type="match status" value="1"/>
</dbReference>
<name>A0A4T0X314_9ASCO</name>
<evidence type="ECO:0000313" key="1">
    <source>
        <dbReference type="EMBL" id="TID29543.1"/>
    </source>
</evidence>
<dbReference type="GO" id="GO:0009166">
    <property type="term" value="P:nucleotide catabolic process"/>
    <property type="evidence" value="ECO:0007669"/>
    <property type="project" value="TreeGrafter"/>
</dbReference>
<evidence type="ECO:0000313" key="2">
    <source>
        <dbReference type="Proteomes" id="UP000307173"/>
    </source>
</evidence>
<sequence>MASTKADKDSPIAVANRITDETNLLSVPLKHDVSSVDLNNFDEDELKEREILILNRNQNMSQMTSNDEDTAAELHLKNNLPKVKFTYPDANVNTPPPISPNGKIFFFDIDNCLYKRSTRIHDLMQIYIHRYFKSHLKLNDKEASKLHTHYYKQYGLALEGLVRLHKVDAMEYNSLVDDALPLEQILVPNLSLRKMLLEMKNSGKVERMWLFTNAYKNHAERVIYLLGLGDIFDGVTFCDYNHFPLICKPMEKSFELALTQSGCETIDKNNIYFIDDSEINVKAARKFDWGHVIQYIELNSDLPEDINTYPALDIHIVRSILDLRNVVPELF</sequence>
<dbReference type="AlphaFoldDB" id="A0A4T0X314"/>
<evidence type="ECO:0008006" key="3">
    <source>
        <dbReference type="Google" id="ProtNLM"/>
    </source>
</evidence>
<dbReference type="EMBL" id="SELW01000283">
    <property type="protein sequence ID" value="TID29543.1"/>
    <property type="molecule type" value="Genomic_DNA"/>
</dbReference>
<dbReference type="Proteomes" id="UP000307173">
    <property type="component" value="Unassembled WGS sequence"/>
</dbReference>
<dbReference type="Pfam" id="PF00702">
    <property type="entry name" value="Hydrolase"/>
    <property type="match status" value="1"/>
</dbReference>
<protein>
    <recommendedName>
        <fullName evidence="3">Pyrimidine 5'-nucleotidase</fullName>
    </recommendedName>
</protein>
<dbReference type="SUPFAM" id="SSF56784">
    <property type="entry name" value="HAD-like"/>
    <property type="match status" value="1"/>
</dbReference>
<dbReference type="PANTHER" id="PTHR47438:SF1">
    <property type="entry name" value="PHOSPHATE METABOLISM PROTEIN 8-RELATED"/>
    <property type="match status" value="1"/>
</dbReference>
<keyword evidence="2" id="KW-1185">Reference proteome</keyword>
<dbReference type="InterPro" id="IPR036412">
    <property type="entry name" value="HAD-like_sf"/>
</dbReference>
<accession>A0A4T0X314</accession>
<dbReference type="OrthoDB" id="1065058at2759"/>
<comment type="caution">
    <text evidence="1">The sequence shown here is derived from an EMBL/GenBank/DDBJ whole genome shotgun (WGS) entry which is preliminary data.</text>
</comment>
<dbReference type="Gene3D" id="3.40.50.1000">
    <property type="entry name" value="HAD superfamily/HAD-like"/>
    <property type="match status" value="1"/>
</dbReference>
<dbReference type="GO" id="GO:0008252">
    <property type="term" value="F:nucleotidase activity"/>
    <property type="evidence" value="ECO:0007669"/>
    <property type="project" value="TreeGrafter"/>
</dbReference>
<dbReference type="InterPro" id="IPR052791">
    <property type="entry name" value="SSM1_domain"/>
</dbReference>
<reference evidence="1 2" key="1">
    <citation type="journal article" date="2019" name="Front. Genet.">
        <title>Whole-Genome Sequencing of the Opportunistic Yeast Pathogen Candida inconspicua Uncovers Its Hybrid Origin.</title>
        <authorList>
            <person name="Mixao V."/>
            <person name="Hansen A.P."/>
            <person name="Saus E."/>
            <person name="Boekhout T."/>
            <person name="Lass-Florl C."/>
            <person name="Gabaldon T."/>
        </authorList>
    </citation>
    <scope>NUCLEOTIDE SEQUENCE [LARGE SCALE GENOMIC DNA]</scope>
    <source>
        <strain evidence="1 2">CBS 180</strain>
    </source>
</reference>
<proteinExistence type="predicted"/>
<dbReference type="Gene3D" id="1.10.150.450">
    <property type="match status" value="1"/>
</dbReference>
<gene>
    <name evidence="1" type="ORF">CANINC_001817</name>
</gene>
<organism evidence="1 2">
    <name type="scientific">Pichia inconspicua</name>
    <dbReference type="NCBI Taxonomy" id="52247"/>
    <lineage>
        <taxon>Eukaryota</taxon>
        <taxon>Fungi</taxon>
        <taxon>Dikarya</taxon>
        <taxon>Ascomycota</taxon>
        <taxon>Saccharomycotina</taxon>
        <taxon>Pichiomycetes</taxon>
        <taxon>Pichiales</taxon>
        <taxon>Pichiaceae</taxon>
        <taxon>Pichia</taxon>
    </lineage>
</organism>
<dbReference type="SFLD" id="SFLDG01132">
    <property type="entry name" value="C1.5.3:_5'-Nucleotidase_Like"/>
    <property type="match status" value="1"/>
</dbReference>
<dbReference type="GO" id="GO:0006206">
    <property type="term" value="P:pyrimidine nucleobase metabolic process"/>
    <property type="evidence" value="ECO:0007669"/>
    <property type="project" value="TreeGrafter"/>
</dbReference>
<dbReference type="FunFam" id="1.10.150.450:FF:000001">
    <property type="entry name" value="SDT1p Pyrimidine nucleotidase"/>
    <property type="match status" value="1"/>
</dbReference>